<name>A0A0B7HLA8_9FLAO</name>
<evidence type="ECO:0000256" key="1">
    <source>
        <dbReference type="SAM" id="Phobius"/>
    </source>
</evidence>
<evidence type="ECO:0000313" key="3">
    <source>
        <dbReference type="Proteomes" id="UP000038055"/>
    </source>
</evidence>
<evidence type="ECO:0008006" key="4">
    <source>
        <dbReference type="Google" id="ProtNLM"/>
    </source>
</evidence>
<dbReference type="Gene3D" id="2.160.20.80">
    <property type="entry name" value="E3 ubiquitin-protein ligase SopA"/>
    <property type="match status" value="1"/>
</dbReference>
<dbReference type="Pfam" id="PF13576">
    <property type="entry name" value="Pentapeptide_3"/>
    <property type="match status" value="2"/>
</dbReference>
<dbReference type="AlphaFoldDB" id="A0A0B7HLA8"/>
<feature type="transmembrane region" description="Helical" evidence="1">
    <location>
        <begin position="438"/>
        <end position="455"/>
    </location>
</feature>
<organism evidence="2 3">
    <name type="scientific">Capnocytophaga cynodegmi</name>
    <dbReference type="NCBI Taxonomy" id="28189"/>
    <lineage>
        <taxon>Bacteria</taxon>
        <taxon>Pseudomonadati</taxon>
        <taxon>Bacteroidota</taxon>
        <taxon>Flavobacteriia</taxon>
        <taxon>Flavobacteriales</taxon>
        <taxon>Flavobacteriaceae</taxon>
        <taxon>Capnocytophaga</taxon>
    </lineage>
</organism>
<keyword evidence="1" id="KW-0812">Transmembrane</keyword>
<feature type="transmembrane region" description="Helical" evidence="1">
    <location>
        <begin position="543"/>
        <end position="565"/>
    </location>
</feature>
<feature type="transmembrane region" description="Helical" evidence="1">
    <location>
        <begin position="607"/>
        <end position="625"/>
    </location>
</feature>
<dbReference type="InterPro" id="IPR001646">
    <property type="entry name" value="5peptide_repeat"/>
</dbReference>
<proteinExistence type="predicted"/>
<keyword evidence="3" id="KW-1185">Reference proteome</keyword>
<feature type="transmembrane region" description="Helical" evidence="1">
    <location>
        <begin position="412"/>
        <end position="432"/>
    </location>
</feature>
<protein>
    <recommendedName>
        <fullName evidence="4">Pentapeptide repeat-containing protein</fullName>
    </recommendedName>
</protein>
<dbReference type="Proteomes" id="UP000038055">
    <property type="component" value="Unassembled WGS sequence"/>
</dbReference>
<keyword evidence="1" id="KW-1133">Transmembrane helix</keyword>
<dbReference type="RefSeq" id="WP_041994392.1">
    <property type="nucleotide sequence ID" value="NZ_CDOD01000056.1"/>
</dbReference>
<sequence>MEKDYKKYIKDRKFNSETNQIELWLYNLPQDDSLFDVIRNLPFKGVNVLVFDDIINLAYQNINDSFTFPKCIFQKDINFRFCSFEKAISFTKCTFKDNISFGGSTFKDTFHFTHNEVIKDTDFWNVTFNKMVVFSETKFEGNENNFYGVTFMDNVFAKKIEVSKKIDFSNSRFEQNVYFPQIKTEDFNFRNVLVSESNSTYDMNINRISKQGIDFSGSEFKKADFSETKLKKNVRFHSCKFHKNVNFYNTTFEKLADFYLSEFYDAQQFHLTDFFDRAIFSNATFHKEIQFVYCRTHKDSYINFESAKFHNSLDISRSNFGNNTNFWNIEIKDNNILENPNESKYVNDFGEHSKAPSVYGQIRESYRIIKNTFYKEDNRIEGLDFYKKEMAIYERELKHKIKDIPKNKNSKISYNEVGFIVITFVFFSLYSFFHQIKWFYWIFISSFLLFIASSIKRQKITRENTYKTFKKNKLIYGTFSLILFGAILSFFVMFYFFPTTGHLITRIIYFTIFSLFIVLFSYFNGDRIILFLNKHSNNFGTSWVNGIVFIFWTGIATYSGILMTLEDSLTYNFFDLNAWNNTLKHFLEVINVIRWINIKPFNIELSGLSYLFLFIGRIFIGYGYYQTIQAFRKYGKS</sequence>
<evidence type="ECO:0000313" key="2">
    <source>
        <dbReference type="EMBL" id="CEN39444.1"/>
    </source>
</evidence>
<feature type="transmembrane region" description="Helical" evidence="1">
    <location>
        <begin position="503"/>
        <end position="523"/>
    </location>
</feature>
<dbReference type="EMBL" id="CDOD01000056">
    <property type="protein sequence ID" value="CEN39444.1"/>
    <property type="molecule type" value="Genomic_DNA"/>
</dbReference>
<reference evidence="3" key="1">
    <citation type="submission" date="2015-01" db="EMBL/GenBank/DDBJ databases">
        <authorList>
            <person name="MANFREDI Pablo"/>
        </authorList>
    </citation>
    <scope>NUCLEOTIDE SEQUENCE [LARGE SCALE GENOMIC DNA]</scope>
    <source>
        <strain evidence="3">Ccyn2B</strain>
    </source>
</reference>
<keyword evidence="1" id="KW-0472">Membrane</keyword>
<accession>A0A0B7HLA8</accession>
<gene>
    <name evidence="2" type="ORF">CCYN2B_60127</name>
</gene>
<feature type="transmembrane region" description="Helical" evidence="1">
    <location>
        <begin position="475"/>
        <end position="497"/>
    </location>
</feature>